<organism evidence="2 3">
    <name type="scientific">Oryza sativa subsp. japonica</name>
    <name type="common">Rice</name>
    <dbReference type="NCBI Taxonomy" id="39947"/>
    <lineage>
        <taxon>Eukaryota</taxon>
        <taxon>Viridiplantae</taxon>
        <taxon>Streptophyta</taxon>
        <taxon>Embryophyta</taxon>
        <taxon>Tracheophyta</taxon>
        <taxon>Spermatophyta</taxon>
        <taxon>Magnoliopsida</taxon>
        <taxon>Liliopsida</taxon>
        <taxon>Poales</taxon>
        <taxon>Poaceae</taxon>
        <taxon>BOP clade</taxon>
        <taxon>Oryzoideae</taxon>
        <taxon>Oryzeae</taxon>
        <taxon>Oryzinae</taxon>
        <taxon>Oryza</taxon>
        <taxon>Oryza sativa</taxon>
    </lineage>
</organism>
<accession>A0A0P0Y3U8</accession>
<dbReference type="Proteomes" id="UP000059680">
    <property type="component" value="Chromosome 11"/>
</dbReference>
<feature type="compositionally biased region" description="Polar residues" evidence="1">
    <location>
        <begin position="35"/>
        <end position="51"/>
    </location>
</feature>
<gene>
    <name evidence="2" type="ordered locus">Os11g0587850</name>
    <name evidence="2" type="ORF">OSNPB_110587850</name>
</gene>
<dbReference type="EMBL" id="AP014967">
    <property type="protein sequence ID" value="BAT14653.1"/>
    <property type="molecule type" value="Genomic_DNA"/>
</dbReference>
<feature type="region of interest" description="Disordered" evidence="1">
    <location>
        <begin position="1"/>
        <end position="98"/>
    </location>
</feature>
<reference evidence="2 3" key="2">
    <citation type="journal article" date="2013" name="Plant Cell Physiol.">
        <title>Rice Annotation Project Database (RAP-DB): an integrative and interactive database for rice genomics.</title>
        <authorList>
            <person name="Sakai H."/>
            <person name="Lee S.S."/>
            <person name="Tanaka T."/>
            <person name="Numa H."/>
            <person name="Kim J."/>
            <person name="Kawahara Y."/>
            <person name="Wakimoto H."/>
            <person name="Yang C.C."/>
            <person name="Iwamoto M."/>
            <person name="Abe T."/>
            <person name="Yamada Y."/>
            <person name="Muto A."/>
            <person name="Inokuchi H."/>
            <person name="Ikemura T."/>
            <person name="Matsumoto T."/>
            <person name="Sasaki T."/>
            <person name="Itoh T."/>
        </authorList>
    </citation>
    <scope>NUCLEOTIDE SEQUENCE [LARGE SCALE GENOMIC DNA]</scope>
    <source>
        <strain evidence="3">cv. Nipponbare</strain>
    </source>
</reference>
<feature type="compositionally biased region" description="Low complexity" evidence="1">
    <location>
        <begin position="1"/>
        <end position="30"/>
    </location>
</feature>
<reference evidence="2 3" key="3">
    <citation type="journal article" date="2013" name="Rice">
        <title>Improvement of the Oryza sativa Nipponbare reference genome using next generation sequence and optical map data.</title>
        <authorList>
            <person name="Kawahara Y."/>
            <person name="de la Bastide M."/>
            <person name="Hamilton J.P."/>
            <person name="Kanamori H."/>
            <person name="McCombie W.R."/>
            <person name="Ouyang S."/>
            <person name="Schwartz D.C."/>
            <person name="Tanaka T."/>
            <person name="Wu J."/>
            <person name="Zhou S."/>
            <person name="Childs K.L."/>
            <person name="Davidson R.M."/>
            <person name="Lin H."/>
            <person name="Quesada-Ocampo L."/>
            <person name="Vaillancourt B."/>
            <person name="Sakai H."/>
            <person name="Lee S.S."/>
            <person name="Kim J."/>
            <person name="Numa H."/>
            <person name="Itoh T."/>
            <person name="Buell C.R."/>
            <person name="Matsumoto T."/>
        </authorList>
    </citation>
    <scope>NUCLEOTIDE SEQUENCE [LARGE SCALE GENOMIC DNA]</scope>
    <source>
        <strain evidence="3">cv. Nipponbare</strain>
    </source>
</reference>
<keyword evidence="3" id="KW-1185">Reference proteome</keyword>
<evidence type="ECO:0000313" key="2">
    <source>
        <dbReference type="EMBL" id="BAT14653.1"/>
    </source>
</evidence>
<sequence>MAAAADGSSVGSAEGLSSSGSSLALGANAGHVAVESSSPCVGTMPPSSLSPANAARAAHPCRLPPVSGKEGGGVRRPSDEGRRAAAAKEERRAADGRG</sequence>
<dbReference type="AlphaFoldDB" id="A0A0P0Y3U8"/>
<proteinExistence type="predicted"/>
<protein>
    <submittedName>
        <fullName evidence="2">Os11g0587850 protein</fullName>
    </submittedName>
</protein>
<evidence type="ECO:0000256" key="1">
    <source>
        <dbReference type="SAM" id="MobiDB-lite"/>
    </source>
</evidence>
<dbReference type="InParanoid" id="A0A0P0Y3U8"/>
<name>A0A0P0Y3U8_ORYSJ</name>
<feature type="compositionally biased region" description="Basic and acidic residues" evidence="1">
    <location>
        <begin position="72"/>
        <end position="98"/>
    </location>
</feature>
<evidence type="ECO:0000313" key="3">
    <source>
        <dbReference type="Proteomes" id="UP000059680"/>
    </source>
</evidence>
<reference evidence="3" key="1">
    <citation type="journal article" date="2005" name="Nature">
        <title>The map-based sequence of the rice genome.</title>
        <authorList>
            <consortium name="International rice genome sequencing project (IRGSP)"/>
            <person name="Matsumoto T."/>
            <person name="Wu J."/>
            <person name="Kanamori H."/>
            <person name="Katayose Y."/>
            <person name="Fujisawa M."/>
            <person name="Namiki N."/>
            <person name="Mizuno H."/>
            <person name="Yamamoto K."/>
            <person name="Antonio B.A."/>
            <person name="Baba T."/>
            <person name="Sakata K."/>
            <person name="Nagamura Y."/>
            <person name="Aoki H."/>
            <person name="Arikawa K."/>
            <person name="Arita K."/>
            <person name="Bito T."/>
            <person name="Chiden Y."/>
            <person name="Fujitsuka N."/>
            <person name="Fukunaka R."/>
            <person name="Hamada M."/>
            <person name="Harada C."/>
            <person name="Hayashi A."/>
            <person name="Hijishita S."/>
            <person name="Honda M."/>
            <person name="Hosokawa S."/>
            <person name="Ichikawa Y."/>
            <person name="Idonuma A."/>
            <person name="Iijima M."/>
            <person name="Ikeda M."/>
            <person name="Ikeno M."/>
            <person name="Ito K."/>
            <person name="Ito S."/>
            <person name="Ito T."/>
            <person name="Ito Y."/>
            <person name="Ito Y."/>
            <person name="Iwabuchi A."/>
            <person name="Kamiya K."/>
            <person name="Karasawa W."/>
            <person name="Kurita K."/>
            <person name="Katagiri S."/>
            <person name="Kikuta A."/>
            <person name="Kobayashi H."/>
            <person name="Kobayashi N."/>
            <person name="Machita K."/>
            <person name="Maehara T."/>
            <person name="Masukawa M."/>
            <person name="Mizubayashi T."/>
            <person name="Mukai Y."/>
            <person name="Nagasaki H."/>
            <person name="Nagata Y."/>
            <person name="Naito S."/>
            <person name="Nakashima M."/>
            <person name="Nakama Y."/>
            <person name="Nakamichi Y."/>
            <person name="Nakamura M."/>
            <person name="Meguro A."/>
            <person name="Negishi M."/>
            <person name="Ohta I."/>
            <person name="Ohta T."/>
            <person name="Okamoto M."/>
            <person name="Ono N."/>
            <person name="Saji S."/>
            <person name="Sakaguchi M."/>
            <person name="Sakai K."/>
            <person name="Shibata M."/>
            <person name="Shimokawa T."/>
            <person name="Song J."/>
            <person name="Takazaki Y."/>
            <person name="Terasawa K."/>
            <person name="Tsugane M."/>
            <person name="Tsuji K."/>
            <person name="Ueda S."/>
            <person name="Waki K."/>
            <person name="Yamagata H."/>
            <person name="Yamamoto M."/>
            <person name="Yamamoto S."/>
            <person name="Yamane H."/>
            <person name="Yoshiki S."/>
            <person name="Yoshihara R."/>
            <person name="Yukawa K."/>
            <person name="Zhong H."/>
            <person name="Yano M."/>
            <person name="Yuan Q."/>
            <person name="Ouyang S."/>
            <person name="Liu J."/>
            <person name="Jones K.M."/>
            <person name="Gansberger K."/>
            <person name="Moffat K."/>
            <person name="Hill J."/>
            <person name="Bera J."/>
            <person name="Fadrosh D."/>
            <person name="Jin S."/>
            <person name="Johri S."/>
            <person name="Kim M."/>
            <person name="Overton L."/>
            <person name="Reardon M."/>
            <person name="Tsitrin T."/>
            <person name="Vuong H."/>
            <person name="Weaver B."/>
            <person name="Ciecko A."/>
            <person name="Tallon L."/>
            <person name="Jackson J."/>
            <person name="Pai G."/>
            <person name="Aken S.V."/>
            <person name="Utterback T."/>
            <person name="Reidmuller S."/>
            <person name="Feldblyum T."/>
            <person name="Hsiao J."/>
            <person name="Zismann V."/>
            <person name="Iobst S."/>
            <person name="de Vazeille A.R."/>
            <person name="Buell C.R."/>
            <person name="Ying K."/>
            <person name="Li Y."/>
            <person name="Lu T."/>
            <person name="Huang Y."/>
            <person name="Zhao Q."/>
            <person name="Feng Q."/>
            <person name="Zhang L."/>
            <person name="Zhu J."/>
            <person name="Weng Q."/>
            <person name="Mu J."/>
            <person name="Lu Y."/>
            <person name="Fan D."/>
            <person name="Liu Y."/>
            <person name="Guan J."/>
            <person name="Zhang Y."/>
            <person name="Yu S."/>
            <person name="Liu X."/>
            <person name="Zhang Y."/>
            <person name="Hong G."/>
            <person name="Han B."/>
            <person name="Choisne N."/>
            <person name="Demange N."/>
            <person name="Orjeda G."/>
            <person name="Samain S."/>
            <person name="Cattolico L."/>
            <person name="Pelletier E."/>
            <person name="Couloux A."/>
            <person name="Segurens B."/>
            <person name="Wincker P."/>
            <person name="D'Hont A."/>
            <person name="Scarpelli C."/>
            <person name="Weissenbach J."/>
            <person name="Salanoubat M."/>
            <person name="Quetier F."/>
            <person name="Yu Y."/>
            <person name="Kim H.R."/>
            <person name="Rambo T."/>
            <person name="Currie J."/>
            <person name="Collura K."/>
            <person name="Luo M."/>
            <person name="Yang T."/>
            <person name="Ammiraju J.S.S."/>
            <person name="Engler F."/>
            <person name="Soderlund C."/>
            <person name="Wing R.A."/>
            <person name="Palmer L.E."/>
            <person name="de la Bastide M."/>
            <person name="Spiegel L."/>
            <person name="Nascimento L."/>
            <person name="Zutavern T."/>
            <person name="O'Shaughnessy A."/>
            <person name="Dike S."/>
            <person name="Dedhia N."/>
            <person name="Preston R."/>
            <person name="Balija V."/>
            <person name="McCombie W.R."/>
            <person name="Chow T."/>
            <person name="Chen H."/>
            <person name="Chung M."/>
            <person name="Chen C."/>
            <person name="Shaw J."/>
            <person name="Wu H."/>
            <person name="Hsiao K."/>
            <person name="Chao Y."/>
            <person name="Chu M."/>
            <person name="Cheng C."/>
            <person name="Hour A."/>
            <person name="Lee P."/>
            <person name="Lin S."/>
            <person name="Lin Y."/>
            <person name="Liou J."/>
            <person name="Liu S."/>
            <person name="Hsing Y."/>
            <person name="Raghuvanshi S."/>
            <person name="Mohanty A."/>
            <person name="Bharti A.K."/>
            <person name="Gaur A."/>
            <person name="Gupta V."/>
            <person name="Kumar D."/>
            <person name="Ravi V."/>
            <person name="Vij S."/>
            <person name="Kapur A."/>
            <person name="Khurana P."/>
            <person name="Khurana P."/>
            <person name="Khurana J.P."/>
            <person name="Tyagi A.K."/>
            <person name="Gaikwad K."/>
            <person name="Singh A."/>
            <person name="Dalal V."/>
            <person name="Srivastava S."/>
            <person name="Dixit A."/>
            <person name="Pal A.K."/>
            <person name="Ghazi I.A."/>
            <person name="Yadav M."/>
            <person name="Pandit A."/>
            <person name="Bhargava A."/>
            <person name="Sureshbabu K."/>
            <person name="Batra K."/>
            <person name="Sharma T.R."/>
            <person name="Mohapatra T."/>
            <person name="Singh N.K."/>
            <person name="Messing J."/>
            <person name="Nelson A.B."/>
            <person name="Fuks G."/>
            <person name="Kavchok S."/>
            <person name="Keizer G."/>
            <person name="Linton E."/>
            <person name="Llaca V."/>
            <person name="Song R."/>
            <person name="Tanyolac B."/>
            <person name="Young S."/>
            <person name="Ho-Il K."/>
            <person name="Hahn J.H."/>
            <person name="Sangsakoo G."/>
            <person name="Vanavichit A."/>
            <person name="de Mattos Luiz.A.T."/>
            <person name="Zimmer P.D."/>
            <person name="Malone G."/>
            <person name="Dellagostin O."/>
            <person name="de Oliveira A.C."/>
            <person name="Bevan M."/>
            <person name="Bancroft I."/>
            <person name="Minx P."/>
            <person name="Cordum H."/>
            <person name="Wilson R."/>
            <person name="Cheng Z."/>
            <person name="Jin W."/>
            <person name="Jiang J."/>
            <person name="Leong S.A."/>
            <person name="Iwama H."/>
            <person name="Gojobori T."/>
            <person name="Itoh T."/>
            <person name="Niimura Y."/>
            <person name="Fujii Y."/>
            <person name="Habara T."/>
            <person name="Sakai H."/>
            <person name="Sato Y."/>
            <person name="Wilson G."/>
            <person name="Kumar K."/>
            <person name="McCouch S."/>
            <person name="Juretic N."/>
            <person name="Hoen D."/>
            <person name="Wright S."/>
            <person name="Bruskiewich R."/>
            <person name="Bureau T."/>
            <person name="Miyao A."/>
            <person name="Hirochika H."/>
            <person name="Nishikawa T."/>
            <person name="Kadowaki K."/>
            <person name="Sugiura M."/>
            <person name="Burr B."/>
            <person name="Sasaki T."/>
        </authorList>
    </citation>
    <scope>NUCLEOTIDE SEQUENCE [LARGE SCALE GENOMIC DNA]</scope>
    <source>
        <strain evidence="3">cv. Nipponbare</strain>
    </source>
</reference>
<dbReference type="PaxDb" id="39947-A0A0P0Y3U8"/>